<dbReference type="OrthoDB" id="10051892at2759"/>
<evidence type="ECO:0000313" key="2">
    <source>
        <dbReference type="Proteomes" id="UP000799118"/>
    </source>
</evidence>
<reference evidence="1" key="1">
    <citation type="journal article" date="2019" name="Environ. Microbiol.">
        <title>Fungal ecological strategies reflected in gene transcription - a case study of two litter decomposers.</title>
        <authorList>
            <person name="Barbi F."/>
            <person name="Kohler A."/>
            <person name="Barry K."/>
            <person name="Baskaran P."/>
            <person name="Daum C."/>
            <person name="Fauchery L."/>
            <person name="Ihrmark K."/>
            <person name="Kuo A."/>
            <person name="LaButti K."/>
            <person name="Lipzen A."/>
            <person name="Morin E."/>
            <person name="Grigoriev I.V."/>
            <person name="Henrissat B."/>
            <person name="Lindahl B."/>
            <person name="Martin F."/>
        </authorList>
    </citation>
    <scope>NUCLEOTIDE SEQUENCE</scope>
    <source>
        <strain evidence="1">JB14</strain>
    </source>
</reference>
<dbReference type="EMBL" id="ML769387">
    <property type="protein sequence ID" value="KAE9409592.1"/>
    <property type="molecule type" value="Genomic_DNA"/>
</dbReference>
<dbReference type="AlphaFoldDB" id="A0A6A4IBR7"/>
<protein>
    <recommendedName>
        <fullName evidence="3">FAD-binding domain-containing protein</fullName>
    </recommendedName>
</protein>
<evidence type="ECO:0008006" key="3">
    <source>
        <dbReference type="Google" id="ProtNLM"/>
    </source>
</evidence>
<keyword evidence="2" id="KW-1185">Reference proteome</keyword>
<evidence type="ECO:0000313" key="1">
    <source>
        <dbReference type="EMBL" id="KAE9409592.1"/>
    </source>
</evidence>
<sequence>MKKLPIPGDVEVERFNYIFLEDQPDKGRRMFSMVKLEGDQGAIRALVSELRPYKDPIPEWIFQSIDILEESKPAIKYSHVRVPGTAYIRYHRMANLPCNFVAIGDSVMSINPIFGQGCTKALLGAVALHTVLSTNSGEIPPNFSELFFQEHFEKTDGFWQTTRLIDYGLPSTTPLPGEDFSSGHLLRWYIRQLQILATQDAQAARAFWDGAEGFASPIDVLHPWLVIKVLWNAVVLGA</sequence>
<name>A0A6A4IBR7_9AGAR</name>
<dbReference type="Proteomes" id="UP000799118">
    <property type="component" value="Unassembled WGS sequence"/>
</dbReference>
<organism evidence="1 2">
    <name type="scientific">Gymnopus androsaceus JB14</name>
    <dbReference type="NCBI Taxonomy" id="1447944"/>
    <lineage>
        <taxon>Eukaryota</taxon>
        <taxon>Fungi</taxon>
        <taxon>Dikarya</taxon>
        <taxon>Basidiomycota</taxon>
        <taxon>Agaricomycotina</taxon>
        <taxon>Agaricomycetes</taxon>
        <taxon>Agaricomycetidae</taxon>
        <taxon>Agaricales</taxon>
        <taxon>Marasmiineae</taxon>
        <taxon>Omphalotaceae</taxon>
        <taxon>Gymnopus</taxon>
    </lineage>
</organism>
<proteinExistence type="predicted"/>
<accession>A0A6A4IBR7</accession>
<gene>
    <name evidence="1" type="ORF">BT96DRAFT_529475</name>
</gene>